<dbReference type="PANTHER" id="PTHR12687">
    <property type="entry name" value="NUCLEOLAR COMPLEX 2 AND RAD4-RELATED"/>
    <property type="match status" value="1"/>
</dbReference>
<evidence type="ECO:0000256" key="5">
    <source>
        <dbReference type="ARBA" id="ARBA00023242"/>
    </source>
</evidence>
<dbReference type="GO" id="GO:0042273">
    <property type="term" value="P:ribosomal large subunit biogenesis"/>
    <property type="evidence" value="ECO:0007669"/>
    <property type="project" value="TreeGrafter"/>
</dbReference>
<accession>A0A0E0IUM9</accession>
<evidence type="ECO:0000256" key="1">
    <source>
        <dbReference type="ARBA" id="ARBA00004123"/>
    </source>
</evidence>
<comment type="similarity">
    <text evidence="2">Belongs to the NOC2 family.</text>
</comment>
<dbReference type="Pfam" id="PF12854">
    <property type="entry name" value="PPR_1"/>
    <property type="match status" value="2"/>
</dbReference>
<keyword evidence="5" id="KW-0539">Nucleus</keyword>
<dbReference type="Proteomes" id="UP000006591">
    <property type="component" value="Chromosome 10"/>
</dbReference>
<reference evidence="8" key="1">
    <citation type="submission" date="2015-04" db="UniProtKB">
        <authorList>
            <consortium name="EnsemblPlants"/>
        </authorList>
    </citation>
    <scope>IDENTIFICATION</scope>
    <source>
        <strain evidence="8">SL10</strain>
    </source>
</reference>
<reference evidence="8" key="2">
    <citation type="submission" date="2018-04" db="EMBL/GenBank/DDBJ databases">
        <title>OnivRS2 (Oryza nivara Reference Sequence Version 2).</title>
        <authorList>
            <person name="Zhang J."/>
            <person name="Kudrna D."/>
            <person name="Lee S."/>
            <person name="Talag J."/>
            <person name="Rajasekar S."/>
            <person name="Welchert J."/>
            <person name="Hsing Y.-I."/>
            <person name="Wing R.A."/>
        </authorList>
    </citation>
    <scope>NUCLEOTIDE SEQUENCE [LARGE SCALE GENOMIC DNA]</scope>
</reference>
<evidence type="ECO:0000256" key="2">
    <source>
        <dbReference type="ARBA" id="ARBA00005907"/>
    </source>
</evidence>
<feature type="repeat" description="PPR" evidence="6">
    <location>
        <begin position="998"/>
        <end position="1032"/>
    </location>
</feature>
<feature type="compositionally biased region" description="Basic and acidic residues" evidence="7">
    <location>
        <begin position="78"/>
        <end position="89"/>
    </location>
</feature>
<evidence type="ECO:0000256" key="3">
    <source>
        <dbReference type="ARBA" id="ARBA00022737"/>
    </source>
</evidence>
<keyword evidence="4" id="KW-0809">Transit peptide</keyword>
<dbReference type="Gramene" id="ONIVA10G16270.1">
    <property type="protein sequence ID" value="ONIVA10G16270.1"/>
    <property type="gene ID" value="ONIVA10G16270"/>
</dbReference>
<feature type="compositionally biased region" description="Acidic residues" evidence="7">
    <location>
        <begin position="67"/>
        <end position="77"/>
    </location>
</feature>
<evidence type="ECO:0008006" key="10">
    <source>
        <dbReference type="Google" id="ProtNLM"/>
    </source>
</evidence>
<evidence type="ECO:0000313" key="8">
    <source>
        <dbReference type="EnsemblPlants" id="ONIVA10G16270.1"/>
    </source>
</evidence>
<feature type="repeat" description="PPR" evidence="6">
    <location>
        <begin position="854"/>
        <end position="888"/>
    </location>
</feature>
<name>A0A0E0IUM9_ORYNI</name>
<dbReference type="PROSITE" id="PS51375">
    <property type="entry name" value="PPR"/>
    <property type="match status" value="7"/>
</dbReference>
<dbReference type="NCBIfam" id="TIGR00756">
    <property type="entry name" value="PPR"/>
    <property type="match status" value="7"/>
</dbReference>
<dbReference type="AlphaFoldDB" id="A0A0E0IUM9"/>
<dbReference type="STRING" id="4536.A0A0E0IUM9"/>
<feature type="repeat" description="PPR" evidence="6">
    <location>
        <begin position="889"/>
        <end position="924"/>
    </location>
</feature>
<dbReference type="GO" id="GO:0030691">
    <property type="term" value="C:Noc2p-Noc3p complex"/>
    <property type="evidence" value="ECO:0007669"/>
    <property type="project" value="TreeGrafter"/>
</dbReference>
<protein>
    <recommendedName>
        <fullName evidence="10">Nucleolar complex protein 2 homolog</fullName>
    </recommendedName>
</protein>
<evidence type="ECO:0000256" key="6">
    <source>
        <dbReference type="PROSITE-ProRule" id="PRU00708"/>
    </source>
</evidence>
<feature type="compositionally biased region" description="Acidic residues" evidence="7">
    <location>
        <begin position="680"/>
        <end position="725"/>
    </location>
</feature>
<dbReference type="GO" id="GO:0005654">
    <property type="term" value="C:nucleoplasm"/>
    <property type="evidence" value="ECO:0007669"/>
    <property type="project" value="TreeGrafter"/>
</dbReference>
<dbReference type="Pfam" id="PF13041">
    <property type="entry name" value="PPR_2"/>
    <property type="match status" value="3"/>
</dbReference>
<dbReference type="InterPro" id="IPR011990">
    <property type="entry name" value="TPR-like_helical_dom_sf"/>
</dbReference>
<comment type="subcellular location">
    <subcellularLocation>
        <location evidence="1">Nucleus</location>
    </subcellularLocation>
</comment>
<keyword evidence="9" id="KW-1185">Reference proteome</keyword>
<proteinExistence type="inferred from homology"/>
<dbReference type="SUPFAM" id="SSF81901">
    <property type="entry name" value="HCP-like"/>
    <property type="match status" value="1"/>
</dbReference>
<organism evidence="8">
    <name type="scientific">Oryza nivara</name>
    <name type="common">Indian wild rice</name>
    <name type="synonym">Oryza sativa f. spontanea</name>
    <dbReference type="NCBI Taxonomy" id="4536"/>
    <lineage>
        <taxon>Eukaryota</taxon>
        <taxon>Viridiplantae</taxon>
        <taxon>Streptophyta</taxon>
        <taxon>Embryophyta</taxon>
        <taxon>Tracheophyta</taxon>
        <taxon>Spermatophyta</taxon>
        <taxon>Magnoliopsida</taxon>
        <taxon>Liliopsida</taxon>
        <taxon>Poales</taxon>
        <taxon>Poaceae</taxon>
        <taxon>BOP clade</taxon>
        <taxon>Oryzoideae</taxon>
        <taxon>Oryzeae</taxon>
        <taxon>Oryzinae</taxon>
        <taxon>Oryza</taxon>
    </lineage>
</organism>
<dbReference type="InterPro" id="IPR002885">
    <property type="entry name" value="PPR_rpt"/>
</dbReference>
<feature type="repeat" description="PPR" evidence="6">
    <location>
        <begin position="963"/>
        <end position="997"/>
    </location>
</feature>
<feature type="compositionally biased region" description="Basic and acidic residues" evidence="7">
    <location>
        <begin position="656"/>
        <end position="667"/>
    </location>
</feature>
<dbReference type="Pfam" id="PF03715">
    <property type="entry name" value="Noc2"/>
    <property type="match status" value="1"/>
</dbReference>
<dbReference type="EnsemblPlants" id="ONIVA10G16270.1">
    <property type="protein sequence ID" value="ONIVA10G16270.1"/>
    <property type="gene ID" value="ONIVA10G16270"/>
</dbReference>
<feature type="repeat" description="PPR" evidence="6">
    <location>
        <begin position="1068"/>
        <end position="1102"/>
    </location>
</feature>
<dbReference type="Gene3D" id="1.25.40.10">
    <property type="entry name" value="Tetratricopeptide repeat domain"/>
    <property type="match status" value="3"/>
</dbReference>
<evidence type="ECO:0000313" key="9">
    <source>
        <dbReference type="Proteomes" id="UP000006591"/>
    </source>
</evidence>
<dbReference type="eggNOG" id="KOG2256">
    <property type="taxonomic scope" value="Eukaryota"/>
</dbReference>
<dbReference type="HOGENOM" id="CLU_008876_0_0_1"/>
<feature type="region of interest" description="Disordered" evidence="7">
    <location>
        <begin position="1"/>
        <end position="37"/>
    </location>
</feature>
<dbReference type="eggNOG" id="KOG4197">
    <property type="taxonomic scope" value="Eukaryota"/>
</dbReference>
<dbReference type="InterPro" id="IPR005343">
    <property type="entry name" value="Noc2"/>
</dbReference>
<feature type="compositionally biased region" description="Basic and acidic residues" evidence="7">
    <location>
        <begin position="631"/>
        <end position="640"/>
    </location>
</feature>
<feature type="compositionally biased region" description="Acidic residues" evidence="7">
    <location>
        <begin position="1"/>
        <end position="28"/>
    </location>
</feature>
<feature type="repeat" description="PPR" evidence="6">
    <location>
        <begin position="1033"/>
        <end position="1067"/>
    </location>
</feature>
<feature type="region of interest" description="Disordered" evidence="7">
    <location>
        <begin position="629"/>
        <end position="801"/>
    </location>
</feature>
<feature type="repeat" description="PPR" evidence="6">
    <location>
        <begin position="925"/>
        <end position="955"/>
    </location>
</feature>
<sequence length="1140" mass="127530">MSDSDEYVDLPVSDEEEWEDGESEEDEEKVGSRKKAKVHAKQLKRLQEKDPEFYKYLEECDKELLEFDDDDFDDNEGSAEKHSSVPKEEPKEIVKPITMQMVDSWCQGAEDGKIGSIRSILEAFRKACHYGEESGNNSAPKFSVMSGSVLDKVMHFVLKNMDRILRELLDAPSFGGKKETVSELMITKQWKRHGRLMRLYLVNALHMITELTDEQMVAFTVHRVRASAVFLAAFPALLRKYVKALLHTWSRGRGAMPLVSFLFLRDLCIQLGSECLDTSLKGIYKAYLVNCKLSKSISGSKLQHIQFLGNCVRELYNVDPQSAYQHAFVFIRQLAVILRGALTERGPKLTSFVVPISFCKTSKDKKQKESIKPTKKRMEKSYQKVYDWQYIFCLELWTSVVCGCSSEEDLRPLAYPLTQIIHGVACLVPSARYFPVRLRCVKMLNRIAEATGTFIPVSSLLLDMLEMKELGGKPDAVGKAVNLFSVKQVDKKTVKTRAFQEACIFSAVDELAKHLAQWSYSIAFFEMSFLTLVRLQNFCKTVKADRFRREIKDLIHQIKASAEFVSSKRAGIGFSPNDPAVDSFLQVEKEAKSSPLSKYVATLHQRSQDRMDSLDDTSVIVGAESSTFSRRLSEAQKRQDEQDDGEDTIAFSKNLLTEKKKTKTPKEKSKKRARNHDDVATEEDIVEDLILSSDEEDEDEDKNMESDEDDGSMPVEDDSDDDFVDPDSQWKKQKKEKSKKRNKRQPSKKAPPAPAAAAAAAAAGMARRVTTLTRARGGGVPSAQGGTTQDLGRAGGSGTEGARHVLDELPLRGWGASIYSFNRTLTNVARDSPAAAVSLFNRMARAGADEVTPDLCTYGILIGCCCRAGRLDLGFAALGNVIKKGFRVEAITFTPLLKGLCADKRTSDAMDIVLRRMTELGCIPNVFSCTILLKGLCDENRSQEALELLHMMADDRGGGSPPDVVSYTTVINGFFKEGDSDKAYSTYHEMLGRRISPNVVTYSSIIAALCKAQAMDKAMEVLNTMVKNGVMPDCMTYNSILHGYCSSGQPKEAIGFLKKMRSDGVEPNVVTYRSLMNYLCKNGRCTKARKIFDSMTKRGLEPDIATYRTLLQGYATKGALVEMHALLDLMDPEFYKYLEK</sequence>
<dbReference type="GO" id="GO:0030690">
    <property type="term" value="C:Noc1p-Noc2p complex"/>
    <property type="evidence" value="ECO:0007669"/>
    <property type="project" value="TreeGrafter"/>
</dbReference>
<keyword evidence="3" id="KW-0677">Repeat</keyword>
<dbReference type="GO" id="GO:0005730">
    <property type="term" value="C:nucleolus"/>
    <property type="evidence" value="ECO:0007669"/>
    <property type="project" value="TreeGrafter"/>
</dbReference>
<feature type="compositionally biased region" description="Basic residues" evidence="7">
    <location>
        <begin position="731"/>
        <end position="747"/>
    </location>
</feature>
<feature type="region of interest" description="Disordered" evidence="7">
    <location>
        <begin position="67"/>
        <end position="89"/>
    </location>
</feature>
<evidence type="ECO:0000256" key="7">
    <source>
        <dbReference type="SAM" id="MobiDB-lite"/>
    </source>
</evidence>
<dbReference type="PANTHER" id="PTHR12687:SF4">
    <property type="entry name" value="NUCLEOLAR COMPLEX PROTEIN 2 HOMOLOG"/>
    <property type="match status" value="1"/>
</dbReference>
<evidence type="ECO:0000256" key="4">
    <source>
        <dbReference type="ARBA" id="ARBA00022946"/>
    </source>
</evidence>